<dbReference type="GO" id="GO:0004497">
    <property type="term" value="F:monooxygenase activity"/>
    <property type="evidence" value="ECO:0007669"/>
    <property type="project" value="UniProtKB-ARBA"/>
</dbReference>
<dbReference type="GO" id="GO:0046872">
    <property type="term" value="F:metal ion binding"/>
    <property type="evidence" value="ECO:0007669"/>
    <property type="project" value="UniProtKB-KW"/>
</dbReference>
<feature type="domain" description="Rieske" evidence="9">
    <location>
        <begin position="200"/>
        <end position="300"/>
    </location>
</feature>
<evidence type="ECO:0000256" key="3">
    <source>
        <dbReference type="ARBA" id="ARBA00023004"/>
    </source>
</evidence>
<evidence type="ECO:0000256" key="1">
    <source>
        <dbReference type="ARBA" id="ARBA00022714"/>
    </source>
</evidence>
<dbReference type="PROSITE" id="PS51296">
    <property type="entry name" value="RIESKE"/>
    <property type="match status" value="1"/>
</dbReference>
<evidence type="ECO:0000256" key="5">
    <source>
        <dbReference type="ARBA" id="ARBA00034078"/>
    </source>
</evidence>
<keyword evidence="8" id="KW-0472">Membrane</keyword>
<dbReference type="CDD" id="cd03467">
    <property type="entry name" value="Rieske"/>
    <property type="match status" value="1"/>
</dbReference>
<dbReference type="InterPro" id="IPR019251">
    <property type="entry name" value="DUF2231_TM"/>
</dbReference>
<keyword evidence="8" id="KW-0812">Transmembrane</keyword>
<dbReference type="GO" id="GO:0051537">
    <property type="term" value="F:2 iron, 2 sulfur cluster binding"/>
    <property type="evidence" value="ECO:0007669"/>
    <property type="project" value="UniProtKB-KW"/>
</dbReference>
<protein>
    <submittedName>
        <fullName evidence="10">Nitrite reductase/ring-hydroxylating ferredoxin subunit</fullName>
    </submittedName>
</protein>
<comment type="similarity">
    <text evidence="6">Belongs to the bacterial ring-hydroxylating dioxygenase ferredoxin component family.</text>
</comment>
<keyword evidence="1" id="KW-0001">2Fe-2S</keyword>
<evidence type="ECO:0000256" key="2">
    <source>
        <dbReference type="ARBA" id="ARBA00022723"/>
    </source>
</evidence>
<evidence type="ECO:0000256" key="7">
    <source>
        <dbReference type="SAM" id="MobiDB-lite"/>
    </source>
</evidence>
<dbReference type="SUPFAM" id="SSF50022">
    <property type="entry name" value="ISP domain"/>
    <property type="match status" value="1"/>
</dbReference>
<name>A0A543INA7_9ACTN</name>
<dbReference type="OrthoDB" id="9795104at2"/>
<feature type="region of interest" description="Disordered" evidence="7">
    <location>
        <begin position="1"/>
        <end position="22"/>
    </location>
</feature>
<accession>A0A543INA7</accession>
<evidence type="ECO:0000313" key="11">
    <source>
        <dbReference type="Proteomes" id="UP000316706"/>
    </source>
</evidence>
<dbReference type="RefSeq" id="WP_141973582.1">
    <property type="nucleotide sequence ID" value="NZ_VFPO01000001.1"/>
</dbReference>
<feature type="compositionally biased region" description="Basic residues" evidence="7">
    <location>
        <begin position="1"/>
        <end position="12"/>
    </location>
</feature>
<evidence type="ECO:0000256" key="4">
    <source>
        <dbReference type="ARBA" id="ARBA00023014"/>
    </source>
</evidence>
<feature type="transmembrane region" description="Helical" evidence="8">
    <location>
        <begin position="158"/>
        <end position="179"/>
    </location>
</feature>
<evidence type="ECO:0000256" key="6">
    <source>
        <dbReference type="ARBA" id="ARBA00038001"/>
    </source>
</evidence>
<keyword evidence="2" id="KW-0479">Metal-binding</keyword>
<sequence length="305" mass="32725">MERRTNIFRRMSRPQGSTRLSDATERIEQAGALDRPIRALTTAVRRTLRPGPVKDALHGVPVGHPAHPPLTDVPMGCWMSAALLDLVPGTRRASQTLIAAGLAGAVPTVLTGIADWSALHREQQRVGLVHAAGMAAASTLYSASFAARRQGRDAAGRLFGFAGLTALLAGSYLGGHLAFRQAAGASHADQTAHLVQLGWHDLCNTEDLPDGWPVHRRLGYIGLFVLRDGDEVHVLTDRCSHLAGPLHQGRIVTDEDAESCVVCPWHGSTFRVRDGSVVHGPATARQPAFETRVTENGTVQVRPRG</sequence>
<evidence type="ECO:0000256" key="8">
    <source>
        <dbReference type="SAM" id="Phobius"/>
    </source>
</evidence>
<keyword evidence="8" id="KW-1133">Transmembrane helix</keyword>
<dbReference type="Proteomes" id="UP000316706">
    <property type="component" value="Unassembled WGS sequence"/>
</dbReference>
<reference evidence="10 11" key="1">
    <citation type="submission" date="2019-06" db="EMBL/GenBank/DDBJ databases">
        <title>Sequencing the genomes of 1000 actinobacteria strains.</title>
        <authorList>
            <person name="Klenk H.-P."/>
        </authorList>
    </citation>
    <scope>NUCLEOTIDE SEQUENCE [LARGE SCALE GENOMIC DNA]</scope>
    <source>
        <strain evidence="10 11">DSM 45043</strain>
    </source>
</reference>
<dbReference type="PANTHER" id="PTHR21496:SF0">
    <property type="entry name" value="RIESKE DOMAIN-CONTAINING PROTEIN"/>
    <property type="match status" value="1"/>
</dbReference>
<feature type="transmembrane region" description="Helical" evidence="8">
    <location>
        <begin position="96"/>
        <end position="114"/>
    </location>
</feature>
<dbReference type="GO" id="GO:0016705">
    <property type="term" value="F:oxidoreductase activity, acting on paired donors, with incorporation or reduction of molecular oxygen"/>
    <property type="evidence" value="ECO:0007669"/>
    <property type="project" value="UniProtKB-ARBA"/>
</dbReference>
<evidence type="ECO:0000313" key="10">
    <source>
        <dbReference type="EMBL" id="TQM72050.1"/>
    </source>
</evidence>
<dbReference type="EMBL" id="VFPO01000001">
    <property type="protein sequence ID" value="TQM72050.1"/>
    <property type="molecule type" value="Genomic_DNA"/>
</dbReference>
<evidence type="ECO:0000259" key="9">
    <source>
        <dbReference type="PROSITE" id="PS51296"/>
    </source>
</evidence>
<keyword evidence="11" id="KW-1185">Reference proteome</keyword>
<keyword evidence="4" id="KW-0411">Iron-sulfur</keyword>
<dbReference type="Pfam" id="PF00355">
    <property type="entry name" value="Rieske"/>
    <property type="match status" value="1"/>
</dbReference>
<dbReference type="PANTHER" id="PTHR21496">
    <property type="entry name" value="FERREDOXIN-RELATED"/>
    <property type="match status" value="1"/>
</dbReference>
<organism evidence="10 11">
    <name type="scientific">Actinomadura hallensis</name>
    <dbReference type="NCBI Taxonomy" id="337895"/>
    <lineage>
        <taxon>Bacteria</taxon>
        <taxon>Bacillati</taxon>
        <taxon>Actinomycetota</taxon>
        <taxon>Actinomycetes</taxon>
        <taxon>Streptosporangiales</taxon>
        <taxon>Thermomonosporaceae</taxon>
        <taxon>Actinomadura</taxon>
    </lineage>
</organism>
<gene>
    <name evidence="10" type="ORF">FHX41_5836</name>
</gene>
<keyword evidence="3" id="KW-0408">Iron</keyword>
<dbReference type="AlphaFoldDB" id="A0A543INA7"/>
<comment type="caution">
    <text evidence="10">The sequence shown here is derived from an EMBL/GenBank/DDBJ whole genome shotgun (WGS) entry which is preliminary data.</text>
</comment>
<dbReference type="Gene3D" id="2.102.10.10">
    <property type="entry name" value="Rieske [2Fe-2S] iron-sulphur domain"/>
    <property type="match status" value="1"/>
</dbReference>
<feature type="transmembrane region" description="Helical" evidence="8">
    <location>
        <begin position="126"/>
        <end position="146"/>
    </location>
</feature>
<dbReference type="InterPro" id="IPR036922">
    <property type="entry name" value="Rieske_2Fe-2S_sf"/>
</dbReference>
<dbReference type="InterPro" id="IPR017941">
    <property type="entry name" value="Rieske_2Fe-2S"/>
</dbReference>
<comment type="cofactor">
    <cofactor evidence="5">
        <name>[2Fe-2S] cluster</name>
        <dbReference type="ChEBI" id="CHEBI:190135"/>
    </cofactor>
</comment>
<dbReference type="Pfam" id="PF09990">
    <property type="entry name" value="DUF2231"/>
    <property type="match status" value="1"/>
</dbReference>
<proteinExistence type="inferred from homology"/>